<dbReference type="EMBL" id="CAJQZP010001217">
    <property type="protein sequence ID" value="CAG5031179.1"/>
    <property type="molecule type" value="Genomic_DNA"/>
</dbReference>
<protein>
    <recommendedName>
        <fullName evidence="5">UDP-glucuronosyltransferase</fullName>
        <ecNumber evidence="5">2.4.1.17</ecNumber>
    </recommendedName>
</protein>
<dbReference type="PROSITE" id="PS00375">
    <property type="entry name" value="UDPGT"/>
    <property type="match status" value="1"/>
</dbReference>
<keyword evidence="7" id="KW-1185">Reference proteome</keyword>
<evidence type="ECO:0000256" key="3">
    <source>
        <dbReference type="ARBA" id="ARBA00022679"/>
    </source>
</evidence>
<dbReference type="InterPro" id="IPR002213">
    <property type="entry name" value="UDP_glucos_trans"/>
</dbReference>
<comment type="subcellular location">
    <subcellularLocation>
        <location evidence="5">Membrane</location>
        <topology evidence="5">Single-pass membrane protein</topology>
    </subcellularLocation>
</comment>
<name>A0A8S3XP26_PARAO</name>
<organism evidence="6 7">
    <name type="scientific">Parnassius apollo</name>
    <name type="common">Apollo butterfly</name>
    <name type="synonym">Papilio apollo</name>
    <dbReference type="NCBI Taxonomy" id="110799"/>
    <lineage>
        <taxon>Eukaryota</taxon>
        <taxon>Metazoa</taxon>
        <taxon>Ecdysozoa</taxon>
        <taxon>Arthropoda</taxon>
        <taxon>Hexapoda</taxon>
        <taxon>Insecta</taxon>
        <taxon>Pterygota</taxon>
        <taxon>Neoptera</taxon>
        <taxon>Endopterygota</taxon>
        <taxon>Lepidoptera</taxon>
        <taxon>Glossata</taxon>
        <taxon>Ditrysia</taxon>
        <taxon>Papilionoidea</taxon>
        <taxon>Papilionidae</taxon>
        <taxon>Parnassiinae</taxon>
        <taxon>Parnassini</taxon>
        <taxon>Parnassius</taxon>
        <taxon>Parnassius</taxon>
    </lineage>
</organism>
<evidence type="ECO:0000256" key="5">
    <source>
        <dbReference type="RuleBase" id="RU362059"/>
    </source>
</evidence>
<dbReference type="PANTHER" id="PTHR48043:SF159">
    <property type="entry name" value="EG:EG0003.4 PROTEIN-RELATED"/>
    <property type="match status" value="1"/>
</dbReference>
<evidence type="ECO:0000256" key="1">
    <source>
        <dbReference type="ARBA" id="ARBA00009995"/>
    </source>
</evidence>
<dbReference type="GO" id="GO:0015020">
    <property type="term" value="F:glucuronosyltransferase activity"/>
    <property type="evidence" value="ECO:0007669"/>
    <property type="project" value="UniProtKB-EC"/>
</dbReference>
<dbReference type="OrthoDB" id="5835829at2759"/>
<keyword evidence="3 4" id="KW-0808">Transferase</keyword>
<comment type="caution">
    <text evidence="6">The sequence shown here is derived from an EMBL/GenBank/DDBJ whole genome shotgun (WGS) entry which is preliminary data.</text>
</comment>
<evidence type="ECO:0000256" key="2">
    <source>
        <dbReference type="ARBA" id="ARBA00022676"/>
    </source>
</evidence>
<sequence length="433" mass="49034">MYEILVILRYNFISVTLFFISIFGANVEAAKILAVFPVPSISHQIVFRPLTQELVRRGHELTVITPNPAFSKGQAPQNLIEIDVQNISYAVKNTIMEKVSENKNSLFKQMMLLSEFFLKVFEVQLKSEEFQRILRLDKNYFDLLLIEACVSGTLGLSHVFKAPVIQVSSLGALMLNHQAMGIPMHPFLYPASIRTRIYNLTVSEKFSELLGIAFSMYMADYTENEYNQLLRENFGIDVPTIATLTNNIDMLFLNTNPIWSGSYPVPPNVVFIGGIHQNKIKELPKDLKSHLDSSKNGVIYVSFGSNVKMDMFSPKIIKILVTVFSELPYDILWKWDQDKPPRLPENVKIAKWFPQADLLQHPKIKLFVTQGGLQSTDEAITAGVPLIGFPILADQAYNAEKYEHFNIGMKLDIGKITKEQLKNSILSVIGNVE</sequence>
<evidence type="ECO:0000256" key="4">
    <source>
        <dbReference type="RuleBase" id="RU003718"/>
    </source>
</evidence>
<dbReference type="EC" id="2.4.1.17" evidence="5"/>
<keyword evidence="2 4" id="KW-0328">Glycosyltransferase</keyword>
<dbReference type="GO" id="GO:0016020">
    <property type="term" value="C:membrane"/>
    <property type="evidence" value="ECO:0007669"/>
    <property type="project" value="UniProtKB-SubCell"/>
</dbReference>
<dbReference type="InterPro" id="IPR050271">
    <property type="entry name" value="UDP-glycosyltransferase"/>
</dbReference>
<dbReference type="PANTHER" id="PTHR48043">
    <property type="entry name" value="EG:EG0003.4 PROTEIN-RELATED"/>
    <property type="match status" value="1"/>
</dbReference>
<evidence type="ECO:0000313" key="6">
    <source>
        <dbReference type="EMBL" id="CAG5031179.1"/>
    </source>
</evidence>
<proteinExistence type="inferred from homology"/>
<dbReference type="InterPro" id="IPR035595">
    <property type="entry name" value="UDP_glycos_trans_CS"/>
</dbReference>
<dbReference type="CDD" id="cd03784">
    <property type="entry name" value="GT1_Gtf-like"/>
    <property type="match status" value="1"/>
</dbReference>
<dbReference type="FunFam" id="3.40.50.2000:FF:000021">
    <property type="entry name" value="UDP-glucuronosyltransferase"/>
    <property type="match status" value="1"/>
</dbReference>
<evidence type="ECO:0000313" key="7">
    <source>
        <dbReference type="Proteomes" id="UP000691718"/>
    </source>
</evidence>
<gene>
    <name evidence="6" type="ORF">PAPOLLO_LOCUS19650</name>
</gene>
<comment type="similarity">
    <text evidence="1 4">Belongs to the UDP-glycosyltransferase family.</text>
</comment>
<reference evidence="6" key="1">
    <citation type="submission" date="2021-04" db="EMBL/GenBank/DDBJ databases">
        <authorList>
            <person name="Tunstrom K."/>
        </authorList>
    </citation>
    <scope>NUCLEOTIDE SEQUENCE</scope>
</reference>
<dbReference type="AlphaFoldDB" id="A0A8S3XP26"/>
<dbReference type="Pfam" id="PF00201">
    <property type="entry name" value="UDPGT"/>
    <property type="match status" value="1"/>
</dbReference>
<comment type="catalytic activity">
    <reaction evidence="5">
        <text>glucuronate acceptor + UDP-alpha-D-glucuronate = acceptor beta-D-glucuronoside + UDP + H(+)</text>
        <dbReference type="Rhea" id="RHEA:21032"/>
        <dbReference type="ChEBI" id="CHEBI:15378"/>
        <dbReference type="ChEBI" id="CHEBI:58052"/>
        <dbReference type="ChEBI" id="CHEBI:58223"/>
        <dbReference type="ChEBI" id="CHEBI:132367"/>
        <dbReference type="ChEBI" id="CHEBI:132368"/>
        <dbReference type="EC" id="2.4.1.17"/>
    </reaction>
</comment>
<accession>A0A8S3XP26</accession>
<dbReference type="Proteomes" id="UP000691718">
    <property type="component" value="Unassembled WGS sequence"/>
</dbReference>